<name>A0ABS2CBE2_9NEIS</name>
<keyword evidence="1" id="KW-0812">Transmembrane</keyword>
<gene>
    <name evidence="2" type="ORF">GM173_07740</name>
</gene>
<feature type="transmembrane region" description="Helical" evidence="1">
    <location>
        <begin position="12"/>
        <end position="35"/>
    </location>
</feature>
<organism evidence="2 3">
    <name type="scientific">Deefgea chitinilytica</name>
    <dbReference type="NCBI Taxonomy" id="570276"/>
    <lineage>
        <taxon>Bacteria</taxon>
        <taxon>Pseudomonadati</taxon>
        <taxon>Pseudomonadota</taxon>
        <taxon>Betaproteobacteria</taxon>
        <taxon>Neisseriales</taxon>
        <taxon>Chitinibacteraceae</taxon>
        <taxon>Deefgea</taxon>
    </lineage>
</organism>
<keyword evidence="1" id="KW-1133">Transmembrane helix</keyword>
<protein>
    <submittedName>
        <fullName evidence="2">Uncharacterized protein</fullName>
    </submittedName>
</protein>
<comment type="caution">
    <text evidence="2">The sequence shown here is derived from an EMBL/GenBank/DDBJ whole genome shotgun (WGS) entry which is preliminary data.</text>
</comment>
<evidence type="ECO:0000256" key="1">
    <source>
        <dbReference type="SAM" id="Phobius"/>
    </source>
</evidence>
<feature type="transmembrane region" description="Helical" evidence="1">
    <location>
        <begin position="88"/>
        <end position="111"/>
    </location>
</feature>
<proteinExistence type="predicted"/>
<keyword evidence="1" id="KW-0472">Membrane</keyword>
<evidence type="ECO:0000313" key="2">
    <source>
        <dbReference type="EMBL" id="MBM5571471.1"/>
    </source>
</evidence>
<sequence length="113" mass="12913">MKIPKIKPQLAQYCTWILLLLQACLISISWYLHWYAGKLFDYKTGSSGDFQAAEAYNSISAIFFAMWLSTIIIAIILGVFFEAKNRETLYLFALALMPLVEIIILFIAGLFSY</sequence>
<dbReference type="EMBL" id="WOFE01000002">
    <property type="protein sequence ID" value="MBM5571471.1"/>
    <property type="molecule type" value="Genomic_DNA"/>
</dbReference>
<accession>A0ABS2CBE2</accession>
<feature type="transmembrane region" description="Helical" evidence="1">
    <location>
        <begin position="55"/>
        <end position="81"/>
    </location>
</feature>
<dbReference type="RefSeq" id="WP_203570784.1">
    <property type="nucleotide sequence ID" value="NZ_WOFE01000002.1"/>
</dbReference>
<evidence type="ECO:0000313" key="3">
    <source>
        <dbReference type="Proteomes" id="UP001195660"/>
    </source>
</evidence>
<reference evidence="2 3" key="1">
    <citation type="submission" date="2019-11" db="EMBL/GenBank/DDBJ databases">
        <title>Novel Deefgea species.</title>
        <authorList>
            <person name="Han J.-H."/>
        </authorList>
    </citation>
    <scope>NUCLEOTIDE SEQUENCE [LARGE SCALE GENOMIC DNA]</scope>
    <source>
        <strain evidence="2 3">LMG 24817</strain>
    </source>
</reference>
<dbReference type="PROSITE" id="PS51257">
    <property type="entry name" value="PROKAR_LIPOPROTEIN"/>
    <property type="match status" value="1"/>
</dbReference>
<keyword evidence="3" id="KW-1185">Reference proteome</keyword>
<dbReference type="Proteomes" id="UP001195660">
    <property type="component" value="Unassembled WGS sequence"/>
</dbReference>